<comment type="subunit">
    <text evidence="19">Component of the translation initiation factor 2B (eIF2B) complex which is a heterodecamer of two sets of five different subunits: alpha, beta, gamma, delta and epsilon. Subunits alpha, beta and delta comprise a regulatory subcomplex and subunits epsilon and gamma comprise a catalytic subcomplex. Within the complex, the hexameric regulatory complex resides at the center, with the two heterodimeric catalytic subcomplexes bound on opposite sides.</text>
</comment>
<dbReference type="Pfam" id="PF25084">
    <property type="entry name" value="LbH_EIF2B"/>
    <property type="match status" value="1"/>
</dbReference>
<evidence type="ECO:0000259" key="24">
    <source>
        <dbReference type="PROSITE" id="PS51873"/>
    </source>
</evidence>
<dbReference type="SMART" id="SM00647">
    <property type="entry name" value="IBR"/>
    <property type="match status" value="2"/>
</dbReference>
<evidence type="ECO:0000256" key="11">
    <source>
        <dbReference type="ARBA" id="ARBA00022771"/>
    </source>
</evidence>
<dbReference type="GO" id="GO:0005829">
    <property type="term" value="C:cytosol"/>
    <property type="evidence" value="ECO:0007669"/>
    <property type="project" value="UniProtKB-SubCell"/>
</dbReference>
<feature type="region of interest" description="Disordered" evidence="21">
    <location>
        <begin position="786"/>
        <end position="880"/>
    </location>
</feature>
<dbReference type="Pfam" id="PF00483">
    <property type="entry name" value="NTP_transferase"/>
    <property type="match status" value="1"/>
</dbReference>
<feature type="compositionally biased region" description="Low complexity" evidence="21">
    <location>
        <begin position="801"/>
        <end position="826"/>
    </location>
</feature>
<dbReference type="InterPro" id="IPR002867">
    <property type="entry name" value="IBR_dom"/>
</dbReference>
<evidence type="ECO:0000256" key="19">
    <source>
        <dbReference type="ARBA" id="ARBA00046432"/>
    </source>
</evidence>
<evidence type="ECO:0000256" key="9">
    <source>
        <dbReference type="ARBA" id="ARBA00022723"/>
    </source>
</evidence>
<comment type="similarity">
    <text evidence="3">Belongs to the eIF-2B gamma/epsilon subunits family.</text>
</comment>
<keyword evidence="26" id="KW-1185">Reference proteome</keyword>
<evidence type="ECO:0000256" key="20">
    <source>
        <dbReference type="PROSITE-ProRule" id="PRU00175"/>
    </source>
</evidence>
<dbReference type="FunFam" id="3.90.550.10:FF:000066">
    <property type="entry name" value="Translation initiation factor eIF-2B subunit epsilon"/>
    <property type="match status" value="1"/>
</dbReference>
<dbReference type="InterPro" id="IPR016024">
    <property type="entry name" value="ARM-type_fold"/>
</dbReference>
<dbReference type="GO" id="GO:0008270">
    <property type="term" value="F:zinc ion binding"/>
    <property type="evidence" value="ECO:0007669"/>
    <property type="project" value="UniProtKB-KW"/>
</dbReference>
<evidence type="ECO:0000256" key="5">
    <source>
        <dbReference type="ARBA" id="ARBA00018601"/>
    </source>
</evidence>
<keyword evidence="14" id="KW-0648">Protein biosynthesis</keyword>
<dbReference type="Pfam" id="PF00097">
    <property type="entry name" value="zf-C3HC4"/>
    <property type="match status" value="1"/>
</dbReference>
<dbReference type="Gene3D" id="2.160.10.10">
    <property type="entry name" value="Hexapeptide repeat proteins"/>
    <property type="match status" value="1"/>
</dbReference>
<dbReference type="InterPro" id="IPR045840">
    <property type="entry name" value="Ariadne"/>
</dbReference>
<keyword evidence="8" id="KW-0808">Transferase</keyword>
<dbReference type="Gene3D" id="1.25.40.180">
    <property type="match status" value="1"/>
</dbReference>
<dbReference type="Gene3D" id="3.30.40.10">
    <property type="entry name" value="Zinc/RING finger domain, C3HC4 (zinc finger)"/>
    <property type="match status" value="1"/>
</dbReference>
<dbReference type="InterPro" id="IPR003307">
    <property type="entry name" value="W2_domain"/>
</dbReference>
<evidence type="ECO:0000256" key="14">
    <source>
        <dbReference type="ARBA" id="ARBA00022917"/>
    </source>
</evidence>
<feature type="region of interest" description="Disordered" evidence="21">
    <location>
        <begin position="496"/>
        <end position="517"/>
    </location>
</feature>
<dbReference type="InterPro" id="IPR056764">
    <property type="entry name" value="LbH_EIF2B3/5"/>
</dbReference>
<dbReference type="Pfam" id="PF19422">
    <property type="entry name" value="Ariadne"/>
    <property type="match status" value="1"/>
</dbReference>
<reference evidence="25" key="2">
    <citation type="journal article" date="2023" name="IMA Fungus">
        <title>Comparative genomic study of the Penicillium genus elucidates a diverse pangenome and 15 lateral gene transfer events.</title>
        <authorList>
            <person name="Petersen C."/>
            <person name="Sorensen T."/>
            <person name="Nielsen M.R."/>
            <person name="Sondergaard T.E."/>
            <person name="Sorensen J.L."/>
            <person name="Fitzpatrick D.A."/>
            <person name="Frisvad J.C."/>
            <person name="Nielsen K.L."/>
        </authorList>
    </citation>
    <scope>NUCLEOTIDE SEQUENCE</scope>
    <source>
        <strain evidence="25">IBT 29864</strain>
    </source>
</reference>
<evidence type="ECO:0000313" key="25">
    <source>
        <dbReference type="EMBL" id="KAJ5379973.1"/>
    </source>
</evidence>
<dbReference type="GO" id="GO:0005851">
    <property type="term" value="C:eukaryotic translation initiation factor 2B complex"/>
    <property type="evidence" value="ECO:0007669"/>
    <property type="project" value="TreeGrafter"/>
</dbReference>
<evidence type="ECO:0000256" key="4">
    <source>
        <dbReference type="ARBA" id="ARBA00012251"/>
    </source>
</evidence>
<dbReference type="OrthoDB" id="10009520at2759"/>
<dbReference type="EMBL" id="JAPZBS010000002">
    <property type="protein sequence ID" value="KAJ5379973.1"/>
    <property type="molecule type" value="Genomic_DNA"/>
</dbReference>
<dbReference type="Pfam" id="PF21235">
    <property type="entry name" value="UBA_ARI1"/>
    <property type="match status" value="1"/>
</dbReference>
<protein>
    <recommendedName>
        <fullName evidence="5">Mannose-1-phosphate guanyltransferase</fullName>
        <ecNumber evidence="4">2.3.2.31</ecNumber>
    </recommendedName>
    <alternativeName>
        <fullName evidence="16">GDP-mannose pyrophosphorylase</fullName>
    </alternativeName>
    <alternativeName>
        <fullName evidence="15">GTP-mannose-1-phosphate guanylyltransferase</fullName>
    </alternativeName>
    <alternativeName>
        <fullName evidence="17">Translation initiation factor eIF2B subunit epsilon</fullName>
    </alternativeName>
    <alternativeName>
        <fullName evidence="18">eIF2B GDP-GTP exchange factor subunit epsilon</fullName>
    </alternativeName>
</protein>
<organism evidence="25 26">
    <name type="scientific">Penicillium cataractarum</name>
    <dbReference type="NCBI Taxonomy" id="2100454"/>
    <lineage>
        <taxon>Eukaryota</taxon>
        <taxon>Fungi</taxon>
        <taxon>Dikarya</taxon>
        <taxon>Ascomycota</taxon>
        <taxon>Pezizomycotina</taxon>
        <taxon>Eurotiomycetes</taxon>
        <taxon>Eurotiomycetidae</taxon>
        <taxon>Eurotiales</taxon>
        <taxon>Aspergillaceae</taxon>
        <taxon>Penicillium</taxon>
    </lineage>
</organism>
<dbReference type="PANTHER" id="PTHR45887:SF1">
    <property type="entry name" value="TRANSLATION INITIATION FACTOR EIF-2B SUBUNIT EPSILON"/>
    <property type="match status" value="1"/>
</dbReference>
<dbReference type="InterPro" id="IPR029044">
    <property type="entry name" value="Nucleotide-diphossugar_trans"/>
</dbReference>
<dbReference type="GO" id="GO:0005085">
    <property type="term" value="F:guanyl-nucleotide exchange factor activity"/>
    <property type="evidence" value="ECO:0007669"/>
    <property type="project" value="InterPro"/>
</dbReference>
<dbReference type="CDD" id="cd16625">
    <property type="entry name" value="RING-HC_RBR_HEL2-like"/>
    <property type="match status" value="1"/>
</dbReference>
<comment type="catalytic activity">
    <reaction evidence="1">
        <text>[E2 ubiquitin-conjugating enzyme]-S-ubiquitinyl-L-cysteine + [acceptor protein]-L-lysine = [E2 ubiquitin-conjugating enzyme]-L-cysteine + [acceptor protein]-N(6)-ubiquitinyl-L-lysine.</text>
        <dbReference type="EC" id="2.3.2.31"/>
    </reaction>
</comment>
<keyword evidence="7" id="KW-0396">Initiation factor</keyword>
<feature type="compositionally biased region" description="Polar residues" evidence="21">
    <location>
        <begin position="832"/>
        <end position="853"/>
    </location>
</feature>
<dbReference type="InterPro" id="IPR017907">
    <property type="entry name" value="Znf_RING_CS"/>
</dbReference>
<dbReference type="FunFam" id="1.20.120.1750:FF:000007">
    <property type="entry name" value="RBR-type E3 ubiquitin transferase"/>
    <property type="match status" value="1"/>
</dbReference>
<dbReference type="InterPro" id="IPR044066">
    <property type="entry name" value="TRIAD_supradom"/>
</dbReference>
<keyword evidence="6" id="KW-0963">Cytoplasm</keyword>
<comment type="caution">
    <text evidence="25">The sequence shown here is derived from an EMBL/GenBank/DDBJ whole genome shotgun (WGS) entry which is preliminary data.</text>
</comment>
<feature type="domain" description="RING-type" evidence="24">
    <location>
        <begin position="1029"/>
        <end position="1243"/>
    </location>
</feature>
<evidence type="ECO:0000256" key="15">
    <source>
        <dbReference type="ARBA" id="ARBA00030179"/>
    </source>
</evidence>
<evidence type="ECO:0000256" key="13">
    <source>
        <dbReference type="ARBA" id="ARBA00022833"/>
    </source>
</evidence>
<evidence type="ECO:0000256" key="17">
    <source>
        <dbReference type="ARBA" id="ARBA00044144"/>
    </source>
</evidence>
<reference evidence="25" key="1">
    <citation type="submission" date="2022-11" db="EMBL/GenBank/DDBJ databases">
        <authorList>
            <person name="Petersen C."/>
        </authorList>
    </citation>
    <scope>NUCLEOTIDE SEQUENCE</scope>
    <source>
        <strain evidence="25">IBT 29864</strain>
    </source>
</reference>
<dbReference type="PROSITE" id="PS51873">
    <property type="entry name" value="TRIAD"/>
    <property type="match status" value="1"/>
</dbReference>
<dbReference type="InterPro" id="IPR048962">
    <property type="entry name" value="ARIH1-like_UBL"/>
</dbReference>
<feature type="domain" description="RING-type" evidence="22">
    <location>
        <begin position="1033"/>
        <end position="1082"/>
    </location>
</feature>
<evidence type="ECO:0000256" key="6">
    <source>
        <dbReference type="ARBA" id="ARBA00022490"/>
    </source>
</evidence>
<evidence type="ECO:0000256" key="18">
    <source>
        <dbReference type="ARBA" id="ARBA00044345"/>
    </source>
</evidence>
<dbReference type="CDD" id="cd05787">
    <property type="entry name" value="LbH_eIF2B_epsilon"/>
    <property type="match status" value="1"/>
</dbReference>
<dbReference type="Gene3D" id="1.20.120.1750">
    <property type="match status" value="1"/>
</dbReference>
<accession>A0A9W9VF94</accession>
<dbReference type="Gene3D" id="3.90.550.10">
    <property type="entry name" value="Spore Coat Polysaccharide Biosynthesis Protein SpsA, Chain A"/>
    <property type="match status" value="1"/>
</dbReference>
<dbReference type="PANTHER" id="PTHR45887">
    <property type="entry name" value="TRANSLATION INITIATION FACTOR EIF-2B SUBUNIT EPSILON"/>
    <property type="match status" value="1"/>
</dbReference>
<dbReference type="SUPFAM" id="SSF57850">
    <property type="entry name" value="RING/U-box"/>
    <property type="match status" value="3"/>
</dbReference>
<dbReference type="PROSITE" id="PS51363">
    <property type="entry name" value="W2"/>
    <property type="match status" value="1"/>
</dbReference>
<dbReference type="InterPro" id="IPR005835">
    <property type="entry name" value="NTP_transferase_dom"/>
</dbReference>
<gene>
    <name evidence="25" type="ORF">N7496_002401</name>
</gene>
<dbReference type="CDD" id="cd20356">
    <property type="entry name" value="Rcat_RBR_HHARI-like"/>
    <property type="match status" value="1"/>
</dbReference>
<dbReference type="InterPro" id="IPR001841">
    <property type="entry name" value="Znf_RING"/>
</dbReference>
<evidence type="ECO:0000256" key="7">
    <source>
        <dbReference type="ARBA" id="ARBA00022540"/>
    </source>
</evidence>
<feature type="compositionally biased region" description="Pro residues" evidence="21">
    <location>
        <begin position="708"/>
        <end position="721"/>
    </location>
</feature>
<dbReference type="InterPro" id="IPR013083">
    <property type="entry name" value="Znf_RING/FYVE/PHD"/>
</dbReference>
<evidence type="ECO:0000259" key="22">
    <source>
        <dbReference type="PROSITE" id="PS50089"/>
    </source>
</evidence>
<dbReference type="Pfam" id="PF22191">
    <property type="entry name" value="IBR_1"/>
    <property type="match status" value="1"/>
</dbReference>
<keyword evidence="11 20" id="KW-0863">Zinc-finger</keyword>
<dbReference type="InterPro" id="IPR018957">
    <property type="entry name" value="Znf_C3HC4_RING-type"/>
</dbReference>
<feature type="compositionally biased region" description="Acidic residues" evidence="21">
    <location>
        <begin position="681"/>
        <end position="701"/>
    </location>
</feature>
<feature type="region of interest" description="Disordered" evidence="21">
    <location>
        <begin position="681"/>
        <end position="721"/>
    </location>
</feature>
<dbReference type="Pfam" id="PF01485">
    <property type="entry name" value="IBR"/>
    <property type="match status" value="1"/>
</dbReference>
<dbReference type="InterPro" id="IPR011004">
    <property type="entry name" value="Trimer_LpxA-like_sf"/>
</dbReference>
<dbReference type="Proteomes" id="UP001147782">
    <property type="component" value="Unassembled WGS sequence"/>
</dbReference>
<dbReference type="GeneID" id="81434509"/>
<keyword evidence="9" id="KW-0479">Metal-binding</keyword>
<dbReference type="SUPFAM" id="SSF53448">
    <property type="entry name" value="Nucleotide-diphospho-sugar transferases"/>
    <property type="match status" value="1"/>
</dbReference>
<evidence type="ECO:0000256" key="16">
    <source>
        <dbReference type="ARBA" id="ARBA00031190"/>
    </source>
</evidence>
<evidence type="ECO:0000256" key="8">
    <source>
        <dbReference type="ARBA" id="ARBA00022679"/>
    </source>
</evidence>
<evidence type="ECO:0000256" key="21">
    <source>
        <dbReference type="SAM" id="MobiDB-lite"/>
    </source>
</evidence>
<dbReference type="InterPro" id="IPR044123">
    <property type="entry name" value="W2_eIF2B_epsilon"/>
</dbReference>
<evidence type="ECO:0000256" key="1">
    <source>
        <dbReference type="ARBA" id="ARBA00001798"/>
    </source>
</evidence>
<dbReference type="PROSITE" id="PS50089">
    <property type="entry name" value="ZF_RING_2"/>
    <property type="match status" value="1"/>
</dbReference>
<dbReference type="GO" id="GO:0061630">
    <property type="term" value="F:ubiquitin protein ligase activity"/>
    <property type="evidence" value="ECO:0007669"/>
    <property type="project" value="UniProtKB-EC"/>
</dbReference>
<keyword evidence="12" id="KW-0833">Ubl conjugation pathway</keyword>
<dbReference type="SUPFAM" id="SSF48371">
    <property type="entry name" value="ARM repeat"/>
    <property type="match status" value="1"/>
</dbReference>
<name>A0A9W9VF94_9EURO</name>
<dbReference type="EC" id="2.3.2.31" evidence="4"/>
<dbReference type="FunFam" id="3.30.40.10:FF:000019">
    <property type="entry name" value="RBR-type E3 ubiquitin transferase"/>
    <property type="match status" value="1"/>
</dbReference>
<dbReference type="RefSeq" id="XP_056557544.1">
    <property type="nucleotide sequence ID" value="XM_056695332.1"/>
</dbReference>
<dbReference type="CDD" id="cd11558">
    <property type="entry name" value="W2_eIF2B_epsilon"/>
    <property type="match status" value="1"/>
</dbReference>
<evidence type="ECO:0000313" key="26">
    <source>
        <dbReference type="Proteomes" id="UP001147782"/>
    </source>
</evidence>
<evidence type="ECO:0000256" key="2">
    <source>
        <dbReference type="ARBA" id="ARBA00004514"/>
    </source>
</evidence>
<dbReference type="Pfam" id="PF02020">
    <property type="entry name" value="W2"/>
    <property type="match status" value="1"/>
</dbReference>
<evidence type="ECO:0000259" key="23">
    <source>
        <dbReference type="PROSITE" id="PS51363"/>
    </source>
</evidence>
<dbReference type="GO" id="GO:0031369">
    <property type="term" value="F:translation initiation factor binding"/>
    <property type="evidence" value="ECO:0007669"/>
    <property type="project" value="InterPro"/>
</dbReference>
<comment type="subcellular location">
    <subcellularLocation>
        <location evidence="2">Cytoplasm</location>
        <location evidence="2">Cytosol</location>
    </subcellularLocation>
</comment>
<dbReference type="InterPro" id="IPR051956">
    <property type="entry name" value="eIF2B_epsilon"/>
</dbReference>
<keyword evidence="10" id="KW-0677">Repeat</keyword>
<dbReference type="InterPro" id="IPR035543">
    <property type="entry name" value="eIF-2B_epsilon_N"/>
</dbReference>
<keyword evidence="13" id="KW-0862">Zinc</keyword>
<evidence type="ECO:0000256" key="10">
    <source>
        <dbReference type="ARBA" id="ARBA00022737"/>
    </source>
</evidence>
<evidence type="ECO:0000256" key="3">
    <source>
        <dbReference type="ARBA" id="ARBA00007878"/>
    </source>
</evidence>
<evidence type="ECO:0000256" key="12">
    <source>
        <dbReference type="ARBA" id="ARBA00022786"/>
    </source>
</evidence>
<sequence>MGAKQKGGAKPKNTAEEVEETLQAVVLADTFETRFEPFTRDKPRCLLPLANTPLIEYTLEFLANAGVEEVFLYAGAHSDQLEKYINTSKWRAPSSPFKQLTFLKSTSTSVGDVMRDLDGKHLITGDFIVVSGDVISNLPIEGALSKHRKRREADKNAIMTMVLREAGRNHRAKSSSISPVFVIDPTKDRCLHYEEIDHHSDEHPARLNIDSDIILSTPELDIRQDLIDCSIDICTPDVLSLWSDSFDYQSPRKHYLYGVLKDYELNGKTIHTYIIKEDYAARVRNLKAYDAVSKDIVSRWAYPLCPDTNLLPGHTYSLRKGNLYQEQGVTLARSCVLGRRTVIGRGTSIGDRSTVHSTILGRNCKIGKNVQLDGAYIWDNVVIGDGSDVRGAIIADGVVVGKNCSIAQGALLSYGVKIADGVKIESGMRITRSRPDGSVGTSDPSVVGEGGEGYEFIHGEDDDEEEDDISVASSGLVYRMPGLSLSNASISTLSSEVSEGSWPRSGRSSFSDGEEQDNFHHDASVSVFDSLREGTSADVVQLELVSLRMTANASDVQVRRAVVSSFMKYIQQLMEGGKGAGEAVKEVFTKYREVVDRTLFDRNKEVKKDQVDFLLQLQQDLVHRNKGSSILLFTAKELYDLELVDEEAYEQWWDDERSSSSEEMRTVRAQTQQFVDWLANAEEESSEEEEDESEEEESDDDERFRPISAPPFPTRLPPSPDSRPSCQFLLVTLWLNWFTRSLGWFEPLPPCLTRLNPNNHIHPFPPPTVGTAVPLFTTPRLTRKRKAAEAAIADNDQSSPKAATKAANTGNATATAAADTTTSGSDPKSRSKQVSSVTVTSLDTERGSSTSSAGLDHKKSRIATPATTTGSMDSDDDFMSDVSSAEDFLDTQGSDDESLGEGTCCYREERNSCLDLRDLEGLEDQTKHFSDLDTGFSDDKDLLKQKRKPYEVKFKVLAPSDIDYEQLVQVNEVSAILGLPPESAAILLRFARWKKEKLIEGYMENEDKTLEDAGLGKSSQGSAKTEVIPGFMCDICCDDGDNLESYAMRCGHRFCVNCYRQYLAQKIKEEGEAARIQCPGEKCHRIVDSKSLDLLVTEDLQERYRTLLTRTYVDDKDNLRWCPAPECVYAVDCAVKTRDLRRIVPTVRCRCGHEFCFGCSLNDHQPTPCTLVKMWLQKCEDDSETANWISANTKECPKCQSTIEKNGGCNHMTCRKCKHEFCWMCMGLWSEHGTSWYNCNRYEEKSGSEARGAQAKSRASLERYLHYYNRYANHEQSAKLDKDLYLKTEKKMTSLQSASGMSWIEVQFLDTASQALQQCRQTLKWTYAFAFYLARNNLTEIFEDNQKDLEMAVESLSEMFEKPVAELAELKVVILDKTTYCNKRRVILLSDTAENLKNGEWSFNIDW</sequence>
<dbReference type="GO" id="GO:0003743">
    <property type="term" value="F:translation initiation factor activity"/>
    <property type="evidence" value="ECO:0007669"/>
    <property type="project" value="UniProtKB-KW"/>
</dbReference>
<dbReference type="CDD" id="cd20343">
    <property type="entry name" value="BRcat_RBR_HHARI-like"/>
    <property type="match status" value="1"/>
</dbReference>
<dbReference type="PROSITE" id="PS00518">
    <property type="entry name" value="ZF_RING_1"/>
    <property type="match status" value="2"/>
</dbReference>
<feature type="domain" description="W2" evidence="23">
    <location>
        <begin position="514"/>
        <end position="688"/>
    </location>
</feature>
<proteinExistence type="inferred from homology"/>
<dbReference type="CDD" id="cd04197">
    <property type="entry name" value="eIF-2B_epsilon_N"/>
    <property type="match status" value="1"/>
</dbReference>
<dbReference type="SUPFAM" id="SSF51161">
    <property type="entry name" value="Trimeric LpxA-like enzymes"/>
    <property type="match status" value="1"/>
</dbReference>
<dbReference type="SMART" id="SM00515">
    <property type="entry name" value="eIF5C"/>
    <property type="match status" value="1"/>
</dbReference>